<evidence type="ECO:0000313" key="3">
    <source>
        <dbReference type="Proteomes" id="UP000596661"/>
    </source>
</evidence>
<protein>
    <submittedName>
        <fullName evidence="2">Uncharacterized protein</fullName>
    </submittedName>
</protein>
<reference evidence="2" key="2">
    <citation type="submission" date="2021-03" db="UniProtKB">
        <authorList>
            <consortium name="EnsemblPlants"/>
        </authorList>
    </citation>
    <scope>IDENTIFICATION</scope>
</reference>
<accession>A0A803P4R1</accession>
<name>A0A803P4R1_CANSA</name>
<sequence>MVQLKGVLYNLISGAGKYYVKSTVKAEKTASPTCSHRDGFDGADKTSGWQSSPCQKPFKSQPIRRVIIAKSVLSFGPPEISKCDKLNRITRLYNHLSSMQCYTSCIGLTGSDSLPFAWLKSNHLLLSLTLHQHQGKGTQSNMALVQCLLYHQPCFVDSFGINLVTIATAGRPPKEARAQFLM</sequence>
<dbReference type="AlphaFoldDB" id="A0A803P4R1"/>
<dbReference type="EnsemblPlants" id="evm.model.03.1302">
    <property type="protein sequence ID" value="cds.evm.model.03.1302"/>
    <property type="gene ID" value="evm.TU.03.1302"/>
</dbReference>
<feature type="compositionally biased region" description="Basic and acidic residues" evidence="1">
    <location>
        <begin position="35"/>
        <end position="44"/>
    </location>
</feature>
<dbReference type="Gramene" id="evm.model.03.1302">
    <property type="protein sequence ID" value="cds.evm.model.03.1302"/>
    <property type="gene ID" value="evm.TU.03.1302"/>
</dbReference>
<evidence type="ECO:0000313" key="2">
    <source>
        <dbReference type="EnsemblPlants" id="cds.evm.model.03.1302"/>
    </source>
</evidence>
<proteinExistence type="predicted"/>
<evidence type="ECO:0000256" key="1">
    <source>
        <dbReference type="SAM" id="MobiDB-lite"/>
    </source>
</evidence>
<dbReference type="Proteomes" id="UP000596661">
    <property type="component" value="Chromosome 3"/>
</dbReference>
<organism evidence="2 3">
    <name type="scientific">Cannabis sativa</name>
    <name type="common">Hemp</name>
    <name type="synonym">Marijuana</name>
    <dbReference type="NCBI Taxonomy" id="3483"/>
    <lineage>
        <taxon>Eukaryota</taxon>
        <taxon>Viridiplantae</taxon>
        <taxon>Streptophyta</taxon>
        <taxon>Embryophyta</taxon>
        <taxon>Tracheophyta</taxon>
        <taxon>Spermatophyta</taxon>
        <taxon>Magnoliopsida</taxon>
        <taxon>eudicotyledons</taxon>
        <taxon>Gunneridae</taxon>
        <taxon>Pentapetalae</taxon>
        <taxon>rosids</taxon>
        <taxon>fabids</taxon>
        <taxon>Rosales</taxon>
        <taxon>Cannabaceae</taxon>
        <taxon>Cannabis</taxon>
    </lineage>
</organism>
<dbReference type="EMBL" id="UZAU01000292">
    <property type="status" value="NOT_ANNOTATED_CDS"/>
    <property type="molecule type" value="Genomic_DNA"/>
</dbReference>
<feature type="region of interest" description="Disordered" evidence="1">
    <location>
        <begin position="31"/>
        <end position="57"/>
    </location>
</feature>
<reference evidence="2" key="1">
    <citation type="submission" date="2018-11" db="EMBL/GenBank/DDBJ databases">
        <authorList>
            <person name="Grassa J C."/>
        </authorList>
    </citation>
    <scope>NUCLEOTIDE SEQUENCE [LARGE SCALE GENOMIC DNA]</scope>
</reference>
<keyword evidence="3" id="KW-1185">Reference proteome</keyword>